<dbReference type="Gene3D" id="3.40.50.1820">
    <property type="entry name" value="alpha/beta hydrolase"/>
    <property type="match status" value="1"/>
</dbReference>
<protein>
    <submittedName>
        <fullName evidence="1">Uncharacterized protein</fullName>
    </submittedName>
</protein>
<dbReference type="PANTHER" id="PTHR13617">
    <property type="entry name" value="PROTEIN ABHD18"/>
    <property type="match status" value="1"/>
</dbReference>
<dbReference type="RefSeq" id="XP_008606836.1">
    <property type="nucleotide sequence ID" value="XM_008608614.1"/>
</dbReference>
<gene>
    <name evidence="1" type="ORF">SDRG_03000</name>
</gene>
<dbReference type="InterPro" id="IPR019149">
    <property type="entry name" value="ABHD18"/>
</dbReference>
<name>T0QNB1_SAPDV</name>
<dbReference type="InParanoid" id="T0QNB1"/>
<dbReference type="Proteomes" id="UP000030762">
    <property type="component" value="Unassembled WGS sequence"/>
</dbReference>
<dbReference type="OMA" id="WLPAGHV"/>
<dbReference type="eggNOG" id="KOG1551">
    <property type="taxonomic scope" value="Eukaryota"/>
</dbReference>
<dbReference type="InterPro" id="IPR029058">
    <property type="entry name" value="AB_hydrolase_fold"/>
</dbReference>
<dbReference type="OrthoDB" id="9987145at2759"/>
<dbReference type="VEuPathDB" id="FungiDB:SDRG_03000"/>
<reference evidence="1 2" key="1">
    <citation type="submission" date="2012-04" db="EMBL/GenBank/DDBJ databases">
        <title>The Genome Sequence of Saprolegnia declina VS20.</title>
        <authorList>
            <consortium name="The Broad Institute Genome Sequencing Platform"/>
            <person name="Russ C."/>
            <person name="Nusbaum C."/>
            <person name="Tyler B."/>
            <person name="van West P."/>
            <person name="Dieguez-Uribeondo J."/>
            <person name="de Bruijn I."/>
            <person name="Tripathy S."/>
            <person name="Jiang R."/>
            <person name="Young S.K."/>
            <person name="Zeng Q."/>
            <person name="Gargeya S."/>
            <person name="Fitzgerald M."/>
            <person name="Haas B."/>
            <person name="Abouelleil A."/>
            <person name="Alvarado L."/>
            <person name="Arachchi H.M."/>
            <person name="Berlin A."/>
            <person name="Chapman S.B."/>
            <person name="Goldberg J."/>
            <person name="Griggs A."/>
            <person name="Gujja S."/>
            <person name="Hansen M."/>
            <person name="Howarth C."/>
            <person name="Imamovic A."/>
            <person name="Larimer J."/>
            <person name="McCowen C."/>
            <person name="Montmayeur A."/>
            <person name="Murphy C."/>
            <person name="Neiman D."/>
            <person name="Pearson M."/>
            <person name="Priest M."/>
            <person name="Roberts A."/>
            <person name="Saif S."/>
            <person name="Shea T."/>
            <person name="Sisk P."/>
            <person name="Sykes S."/>
            <person name="Wortman J."/>
            <person name="Nusbaum C."/>
            <person name="Birren B."/>
        </authorList>
    </citation>
    <scope>NUCLEOTIDE SEQUENCE [LARGE SCALE GENOMIC DNA]</scope>
    <source>
        <strain evidence="1 2">VS20</strain>
    </source>
</reference>
<dbReference type="Pfam" id="PF09752">
    <property type="entry name" value="ABHD18"/>
    <property type="match status" value="1"/>
</dbReference>
<sequence length="405" mass="44849">MWHPWQLLSTLRRPARVLDKVTTTHHRVLDHVTAKLTHHPLLFPQGFFSDGWGDLHVPSLLSQRLATDEKFAVAPIVDLQLTPLRRLRRQAPLIVQGSFRTTLRDHAVLLPPVCHTAYFELILPPEMAATASTSPLHIDGSKRPLVVLLPGTGEHGCTHRRLSVAEPLARAGVATLVLEGAFYGRRRPPNQKGSKLRQRTSVSDLPILGLTTIEEAKSLLHHFQSHFQFEQLVVAGGSMGGLHAAMTAALYPGDVGAASWVAPPSAIPAFTRGLLALSCNWQSLSQQKELAMIDHLLSGHVSDYATAYSDEVAHVKQRLSAFLALTNIENFPAPRREDAVVFSQATEDQYIGRNDDQWQLLMQRWPRATFRHVTAGHVSGLLFNSDAFVATILDVITTLQKPRSR</sequence>
<evidence type="ECO:0000313" key="2">
    <source>
        <dbReference type="Proteomes" id="UP000030762"/>
    </source>
</evidence>
<keyword evidence="2" id="KW-1185">Reference proteome</keyword>
<evidence type="ECO:0000313" key="1">
    <source>
        <dbReference type="EMBL" id="EQC39564.1"/>
    </source>
</evidence>
<dbReference type="AlphaFoldDB" id="T0QNB1"/>
<organism evidence="1 2">
    <name type="scientific">Saprolegnia diclina (strain VS20)</name>
    <dbReference type="NCBI Taxonomy" id="1156394"/>
    <lineage>
        <taxon>Eukaryota</taxon>
        <taxon>Sar</taxon>
        <taxon>Stramenopiles</taxon>
        <taxon>Oomycota</taxon>
        <taxon>Saprolegniomycetes</taxon>
        <taxon>Saprolegniales</taxon>
        <taxon>Saprolegniaceae</taxon>
        <taxon>Saprolegnia</taxon>
    </lineage>
</organism>
<dbReference type="PANTHER" id="PTHR13617:SF14">
    <property type="entry name" value="PROTEIN ABHD18"/>
    <property type="match status" value="1"/>
</dbReference>
<proteinExistence type="predicted"/>
<accession>T0QNB1</accession>
<dbReference type="GeneID" id="19943727"/>
<dbReference type="EMBL" id="JH767138">
    <property type="protein sequence ID" value="EQC39564.1"/>
    <property type="molecule type" value="Genomic_DNA"/>
</dbReference>
<dbReference type="SUPFAM" id="SSF53474">
    <property type="entry name" value="alpha/beta-Hydrolases"/>
    <property type="match status" value="1"/>
</dbReference>